<proteinExistence type="predicted"/>
<feature type="region of interest" description="Disordered" evidence="1">
    <location>
        <begin position="71"/>
        <end position="112"/>
    </location>
</feature>
<dbReference type="PANTHER" id="PTHR33067:SF39">
    <property type="entry name" value="TRANSCRIPTION FACTOR INTERACTOR AND REGULATOR CCHC(ZN) FAMILY"/>
    <property type="match status" value="1"/>
</dbReference>
<comment type="caution">
    <text evidence="2">The sequence shown here is derived from an EMBL/GenBank/DDBJ whole genome shotgun (WGS) entry which is preliminary data.</text>
</comment>
<gene>
    <name evidence="2" type="ORF">R3W88_031766</name>
</gene>
<dbReference type="Proteomes" id="UP001311915">
    <property type="component" value="Unassembled WGS sequence"/>
</dbReference>
<evidence type="ECO:0008006" key="4">
    <source>
        <dbReference type="Google" id="ProtNLM"/>
    </source>
</evidence>
<dbReference type="InterPro" id="IPR021109">
    <property type="entry name" value="Peptidase_aspartic_dom_sf"/>
</dbReference>
<keyword evidence="3" id="KW-1185">Reference proteome</keyword>
<dbReference type="AlphaFoldDB" id="A0AAV9LM89"/>
<evidence type="ECO:0000256" key="1">
    <source>
        <dbReference type="SAM" id="MobiDB-lite"/>
    </source>
</evidence>
<dbReference type="PANTHER" id="PTHR33067">
    <property type="entry name" value="RNA-DIRECTED DNA POLYMERASE-RELATED"/>
    <property type="match status" value="1"/>
</dbReference>
<feature type="compositionally biased region" description="Basic and acidic residues" evidence="1">
    <location>
        <begin position="93"/>
        <end position="112"/>
    </location>
</feature>
<dbReference type="EMBL" id="JAWPEI010000005">
    <property type="protein sequence ID" value="KAK4726849.1"/>
    <property type="molecule type" value="Genomic_DNA"/>
</dbReference>
<name>A0AAV9LM89_9SOLN</name>
<reference evidence="2 3" key="1">
    <citation type="submission" date="2023-10" db="EMBL/GenBank/DDBJ databases">
        <title>Genome-Wide Identification Analysis in wild type Solanum Pinnatisectum Reveals Some Genes Defensing Phytophthora Infestans.</title>
        <authorList>
            <person name="Sun C."/>
        </authorList>
    </citation>
    <scope>NUCLEOTIDE SEQUENCE [LARGE SCALE GENOMIC DNA]</scope>
    <source>
        <strain evidence="2">LQN</strain>
        <tissue evidence="2">Leaf</tissue>
    </source>
</reference>
<evidence type="ECO:0000313" key="3">
    <source>
        <dbReference type="Proteomes" id="UP001311915"/>
    </source>
</evidence>
<organism evidence="2 3">
    <name type="scientific">Solanum pinnatisectum</name>
    <name type="common">tansyleaf nightshade</name>
    <dbReference type="NCBI Taxonomy" id="50273"/>
    <lineage>
        <taxon>Eukaryota</taxon>
        <taxon>Viridiplantae</taxon>
        <taxon>Streptophyta</taxon>
        <taxon>Embryophyta</taxon>
        <taxon>Tracheophyta</taxon>
        <taxon>Spermatophyta</taxon>
        <taxon>Magnoliopsida</taxon>
        <taxon>eudicotyledons</taxon>
        <taxon>Gunneridae</taxon>
        <taxon>Pentapetalae</taxon>
        <taxon>asterids</taxon>
        <taxon>lamiids</taxon>
        <taxon>Solanales</taxon>
        <taxon>Solanaceae</taxon>
        <taxon>Solanoideae</taxon>
        <taxon>Solaneae</taxon>
        <taxon>Solanum</taxon>
    </lineage>
</organism>
<dbReference type="Gene3D" id="2.40.70.10">
    <property type="entry name" value="Acid Proteases"/>
    <property type="match status" value="1"/>
</dbReference>
<protein>
    <recommendedName>
        <fullName evidence="4">Gag-pol polyprotein</fullName>
    </recommendedName>
</protein>
<sequence length="316" mass="35575">MLEVDAVTALTAYIAAMQNMMNIHFSNLALGPLPVQVNLVQQPPTWCEIYRGGDHSAEVCGANPDSVNFVGNAQRGGGQQNYGNFYNSTPKKRNTESVNKESEPKESEVVAQEKRVQPIVKPPHPFPQKFKKQKEDECFVKFLSLLKQVQINLPLVDVLQGIPRYAKYMKEIVANKRRLTEYETIALTGECSSRIQNNHKPTTIILQLADRSVARSEGVVEDILVQVGSFIFPVYFVVMNFEPEPEVPFILGRLFLAIGRAMIDVAAGQLTMQAHDKVYVFDVYKELKLPDVYEELSAITVIDLEAEAQYMHIKTL</sequence>
<evidence type="ECO:0000313" key="2">
    <source>
        <dbReference type="EMBL" id="KAK4726849.1"/>
    </source>
</evidence>
<accession>A0AAV9LM89</accession>